<dbReference type="NCBIfam" id="NF006771">
    <property type="entry name" value="PRK09290.1-5"/>
    <property type="match status" value="1"/>
</dbReference>
<dbReference type="Gene3D" id="3.40.630.10">
    <property type="entry name" value="Zn peptidases"/>
    <property type="match status" value="1"/>
</dbReference>
<dbReference type="SUPFAM" id="SSF55031">
    <property type="entry name" value="Bacterial exopeptidase dimerisation domain"/>
    <property type="match status" value="1"/>
</dbReference>
<evidence type="ECO:0000313" key="5">
    <source>
        <dbReference type="Proteomes" id="UP000249590"/>
    </source>
</evidence>
<keyword evidence="3" id="KW-0479">Metal-binding</keyword>
<evidence type="ECO:0000256" key="2">
    <source>
        <dbReference type="ARBA" id="ARBA00022801"/>
    </source>
</evidence>
<protein>
    <submittedName>
        <fullName evidence="4">Zn-dependent hydrolase</fullName>
    </submittedName>
</protein>
<accession>A0A8B2NFA2</accession>
<feature type="binding site" evidence="3">
    <location>
        <position position="128"/>
    </location>
    <ligand>
        <name>Zn(2+)</name>
        <dbReference type="ChEBI" id="CHEBI:29105"/>
        <label>2</label>
    </ligand>
</feature>
<dbReference type="RefSeq" id="WP_111351509.1">
    <property type="nucleotide sequence ID" value="NZ_QHHQ01000008.1"/>
</dbReference>
<dbReference type="PANTHER" id="PTHR32494">
    <property type="entry name" value="ALLANTOATE DEIMINASE-RELATED"/>
    <property type="match status" value="1"/>
</dbReference>
<feature type="binding site" evidence="3">
    <location>
        <position position="384"/>
    </location>
    <ligand>
        <name>Zn(2+)</name>
        <dbReference type="ChEBI" id="CHEBI:29105"/>
        <label>2</label>
    </ligand>
</feature>
<reference evidence="4 5" key="1">
    <citation type="submission" date="2018-05" db="EMBL/GenBank/DDBJ databases">
        <title>Acuticoccus sediminis sp. nov., isolated from deep-sea sediment of Indian Ocean.</title>
        <authorList>
            <person name="Liu X."/>
            <person name="Lai Q."/>
            <person name="Du Y."/>
            <person name="Sun F."/>
            <person name="Zhang X."/>
            <person name="Wang S."/>
            <person name="Shao Z."/>
        </authorList>
    </citation>
    <scope>NUCLEOTIDE SEQUENCE [LARGE SCALE GENOMIC DNA]</scope>
    <source>
        <strain evidence="4 5">PTG4-2</strain>
    </source>
</reference>
<dbReference type="Proteomes" id="UP000249590">
    <property type="component" value="Unassembled WGS sequence"/>
</dbReference>
<sequence length="412" mass="42042">MPTQARINSDRLAALLGGINGFGFDPGSGGYDRRAFSDADMAVRRWFMETMAADGLDVRMDSVGNVYGRVGPPGPAVVVGSHLDTVPAGGPLDGALGVAVALECVRAIREAGLALRRPIEVLATADEEGRFGGMLGSQSIAGAVPPGWLDAAVDAAGVPLTEAMRAVGLDPGLAGEAARDPADVHAFLELHIEQGPVLEAAGKDIGVATGISGCAVLAASLVGAANHSGTTPMDMRRDALVGLAEVVAAVPGIARDVGTDEARLTVGFVELTPNQPHTIPGRADFTVIVRDVDHGAMAMMIGALETLLAEASARHGLAFTSGTRSWLDPVALDPALQQSLLAAAGSLGFDPVSMPSGAGHDAQMMARLCPSALLFVPSEGGISHAPGEFTAWESIEKGAAVFLKALTRLAAE</sequence>
<proteinExistence type="inferred from homology"/>
<dbReference type="CDD" id="cd03884">
    <property type="entry name" value="M20_bAS"/>
    <property type="match status" value="1"/>
</dbReference>
<dbReference type="GO" id="GO:0046872">
    <property type="term" value="F:metal ion binding"/>
    <property type="evidence" value="ECO:0007669"/>
    <property type="project" value="UniProtKB-KW"/>
</dbReference>
<dbReference type="AlphaFoldDB" id="A0A8B2NFA2"/>
<dbReference type="GO" id="GO:0016813">
    <property type="term" value="F:hydrolase activity, acting on carbon-nitrogen (but not peptide) bonds, in linear amidines"/>
    <property type="evidence" value="ECO:0007669"/>
    <property type="project" value="InterPro"/>
</dbReference>
<organism evidence="4 5">
    <name type="scientific">Acuticoccus sediminis</name>
    <dbReference type="NCBI Taxonomy" id="2184697"/>
    <lineage>
        <taxon>Bacteria</taxon>
        <taxon>Pseudomonadati</taxon>
        <taxon>Pseudomonadota</taxon>
        <taxon>Alphaproteobacteria</taxon>
        <taxon>Hyphomicrobiales</taxon>
        <taxon>Amorphaceae</taxon>
        <taxon>Acuticoccus</taxon>
    </lineage>
</organism>
<feature type="binding site" evidence="3">
    <location>
        <position position="93"/>
    </location>
    <ligand>
        <name>Zn(2+)</name>
        <dbReference type="ChEBI" id="CHEBI:29105"/>
        <label>1</label>
    </ligand>
</feature>
<keyword evidence="2 4" id="KW-0378">Hydrolase</keyword>
<dbReference type="OrthoDB" id="9808195at2"/>
<dbReference type="EMBL" id="QHHQ01000008">
    <property type="protein sequence ID" value="RAH97678.1"/>
    <property type="molecule type" value="Genomic_DNA"/>
</dbReference>
<dbReference type="Pfam" id="PF01546">
    <property type="entry name" value="Peptidase_M20"/>
    <property type="match status" value="1"/>
</dbReference>
<gene>
    <name evidence="4" type="ORF">DLJ53_27925</name>
</gene>
<comment type="cofactor">
    <cofactor evidence="3">
        <name>Zn(2+)</name>
        <dbReference type="ChEBI" id="CHEBI:29105"/>
    </cofactor>
    <text evidence="3">Binds 2 Zn(2+) ions per subunit.</text>
</comment>
<comment type="caution">
    <text evidence="4">The sequence shown here is derived from an EMBL/GenBank/DDBJ whole genome shotgun (WGS) entry which is preliminary data.</text>
</comment>
<dbReference type="SUPFAM" id="SSF53187">
    <property type="entry name" value="Zn-dependent exopeptidases"/>
    <property type="match status" value="1"/>
</dbReference>
<dbReference type="InterPro" id="IPR036264">
    <property type="entry name" value="Bact_exopeptidase_dim_dom"/>
</dbReference>
<evidence type="ECO:0000256" key="1">
    <source>
        <dbReference type="ARBA" id="ARBA00006153"/>
    </source>
</evidence>
<feature type="binding site" evidence="3">
    <location>
        <position position="82"/>
    </location>
    <ligand>
        <name>Zn(2+)</name>
        <dbReference type="ChEBI" id="CHEBI:29105"/>
        <label>1</label>
    </ligand>
</feature>
<dbReference type="PIRSF" id="PIRSF001235">
    <property type="entry name" value="Amidase_carbamoylase"/>
    <property type="match status" value="1"/>
</dbReference>
<evidence type="ECO:0000256" key="3">
    <source>
        <dbReference type="PIRSR" id="PIRSR001235-1"/>
    </source>
</evidence>
<dbReference type="InterPro" id="IPR002933">
    <property type="entry name" value="Peptidase_M20"/>
</dbReference>
<keyword evidence="3" id="KW-0862">Zinc</keyword>
<dbReference type="InterPro" id="IPR010158">
    <property type="entry name" value="Amidase_Cbmase"/>
</dbReference>
<dbReference type="NCBIfam" id="TIGR01879">
    <property type="entry name" value="hydantase"/>
    <property type="match status" value="1"/>
</dbReference>
<evidence type="ECO:0000313" key="4">
    <source>
        <dbReference type="EMBL" id="RAH97678.1"/>
    </source>
</evidence>
<feature type="binding site" evidence="3">
    <location>
        <position position="191"/>
    </location>
    <ligand>
        <name>Zn(2+)</name>
        <dbReference type="ChEBI" id="CHEBI:29105"/>
        <label>1</label>
    </ligand>
</feature>
<name>A0A8B2NFA2_9HYPH</name>
<dbReference type="PANTHER" id="PTHR32494:SF5">
    <property type="entry name" value="ALLANTOATE AMIDOHYDROLASE"/>
    <property type="match status" value="1"/>
</dbReference>
<comment type="similarity">
    <text evidence="1">Belongs to the peptidase M20 family.</text>
</comment>
<feature type="binding site" evidence="3">
    <location>
        <position position="93"/>
    </location>
    <ligand>
        <name>Zn(2+)</name>
        <dbReference type="ChEBI" id="CHEBI:29105"/>
        <label>2</label>
    </ligand>
</feature>
<keyword evidence="5" id="KW-1185">Reference proteome</keyword>
<dbReference type="Gene3D" id="3.30.70.360">
    <property type="match status" value="1"/>
</dbReference>